<reference evidence="2 3" key="1">
    <citation type="submission" date="2015-03" db="EMBL/GenBank/DDBJ databases">
        <title>Genome sequence of Variovorax paradoxus TBEA6.</title>
        <authorList>
            <person name="Poehlein A."/>
            <person name="Schuldes J."/>
            <person name="Wuebbeler J.H."/>
            <person name="Hiessl S."/>
            <person name="Steinbuechel A."/>
            <person name="Daniel R."/>
        </authorList>
    </citation>
    <scope>NUCLEOTIDE SEQUENCE [LARGE SCALE GENOMIC DNA]</scope>
    <source>
        <strain evidence="2 3">TBEA6</strain>
    </source>
</reference>
<sequence length="123" mass="13436">MQLRTARIFVRDLPGASRFYEEVLGLPLKAQGSEQGFCVFDAGPMSLVVEHVDADAPAEDQVLVGRFTGLSFDVADVQSKYRELSSLGVAFTGLPERQDWGGILATLRDPSGNELQLVQQPLQ</sequence>
<gene>
    <name evidence="2" type="ORF">VPARA_13360</name>
</gene>
<dbReference type="PATRIC" id="fig|34073.19.peg.1361"/>
<dbReference type="PANTHER" id="PTHR33993">
    <property type="entry name" value="GLYOXALASE-RELATED"/>
    <property type="match status" value="1"/>
</dbReference>
<dbReference type="AlphaFoldDB" id="A0A0H2M516"/>
<dbReference type="Gene3D" id="3.10.180.10">
    <property type="entry name" value="2,3-Dihydroxybiphenyl 1,2-Dioxygenase, domain 1"/>
    <property type="match status" value="1"/>
</dbReference>
<dbReference type="Pfam" id="PF00903">
    <property type="entry name" value="Glyoxalase"/>
    <property type="match status" value="1"/>
</dbReference>
<dbReference type="InterPro" id="IPR004360">
    <property type="entry name" value="Glyas_Fos-R_dOase_dom"/>
</dbReference>
<organism evidence="2 3">
    <name type="scientific">Variovorax paradoxus</name>
    <dbReference type="NCBI Taxonomy" id="34073"/>
    <lineage>
        <taxon>Bacteria</taxon>
        <taxon>Pseudomonadati</taxon>
        <taxon>Pseudomonadota</taxon>
        <taxon>Betaproteobacteria</taxon>
        <taxon>Burkholderiales</taxon>
        <taxon>Comamonadaceae</taxon>
        <taxon>Variovorax</taxon>
    </lineage>
</organism>
<name>A0A0H2M516_VARPD</name>
<feature type="domain" description="VOC" evidence="1">
    <location>
        <begin position="2"/>
        <end position="120"/>
    </location>
</feature>
<dbReference type="InterPro" id="IPR029068">
    <property type="entry name" value="Glyas_Bleomycin-R_OHBP_Dase"/>
</dbReference>
<dbReference type="InterPro" id="IPR052164">
    <property type="entry name" value="Anthracycline_SecMetBiosynth"/>
</dbReference>
<dbReference type="RefSeq" id="WP_047783820.1">
    <property type="nucleotide sequence ID" value="NZ_JZWI01000007.1"/>
</dbReference>
<comment type="caution">
    <text evidence="2">The sequence shown here is derived from an EMBL/GenBank/DDBJ whole genome shotgun (WGS) entry which is preliminary data.</text>
</comment>
<dbReference type="InterPro" id="IPR037523">
    <property type="entry name" value="VOC_core"/>
</dbReference>
<dbReference type="PANTHER" id="PTHR33993:SF2">
    <property type="entry name" value="VOC DOMAIN-CONTAINING PROTEIN"/>
    <property type="match status" value="1"/>
</dbReference>
<keyword evidence="3" id="KW-1185">Reference proteome</keyword>
<accession>A0A0H2M516</accession>
<dbReference type="SUPFAM" id="SSF54593">
    <property type="entry name" value="Glyoxalase/Bleomycin resistance protein/Dihydroxybiphenyl dioxygenase"/>
    <property type="match status" value="1"/>
</dbReference>
<evidence type="ECO:0000313" key="2">
    <source>
        <dbReference type="EMBL" id="KLN57256.1"/>
    </source>
</evidence>
<proteinExistence type="predicted"/>
<evidence type="ECO:0000259" key="1">
    <source>
        <dbReference type="PROSITE" id="PS51819"/>
    </source>
</evidence>
<dbReference type="EMBL" id="JZWI01000007">
    <property type="protein sequence ID" value="KLN57256.1"/>
    <property type="molecule type" value="Genomic_DNA"/>
</dbReference>
<dbReference type="PROSITE" id="PS51819">
    <property type="entry name" value="VOC"/>
    <property type="match status" value="1"/>
</dbReference>
<dbReference type="Proteomes" id="UP000035170">
    <property type="component" value="Unassembled WGS sequence"/>
</dbReference>
<evidence type="ECO:0000313" key="3">
    <source>
        <dbReference type="Proteomes" id="UP000035170"/>
    </source>
</evidence>
<protein>
    <submittedName>
        <fullName evidence="2">Glyoxalase-like domain protein</fullName>
    </submittedName>
</protein>